<reference evidence="8" key="2">
    <citation type="submission" date="2002-03" db="EMBL/GenBank/DDBJ databases">
        <authorList>
            <consortium name="The Anopheles Genome Sequencing Consortium"/>
        </authorList>
    </citation>
    <scope>NUCLEOTIDE SEQUENCE</scope>
    <source>
        <strain evidence="8">PEST</strain>
    </source>
</reference>
<dbReference type="EnsemblMetazoa" id="AGAP000507-RA">
    <property type="protein sequence ID" value="AGAP000507-PA"/>
    <property type="gene ID" value="AGAP000507"/>
</dbReference>
<dbReference type="GO" id="GO:0000978">
    <property type="term" value="F:RNA polymerase II cis-regulatory region sequence-specific DNA binding"/>
    <property type="evidence" value="ECO:0000318"/>
    <property type="project" value="GO_Central"/>
</dbReference>
<feature type="compositionally biased region" description="Basic residues" evidence="6">
    <location>
        <begin position="333"/>
        <end position="352"/>
    </location>
</feature>
<sequence length="426" mass="48358">MAPCSTTDHQHQATGQQSEQAMEGAVILDGSAQPPLSALLPVQCAGNRSHRYKCDHCEQTFKRRDEHDRHRYTHTGVHAYPCLEPDCGKAYSNRSHLLRHVRACHLESAGTARPEVDCSHPNCAMKFTSRQAMKRHYQTKHVLGKPYACDACGERFWRKLQLKLHKVRHTGEYPHRCEHCGQGFVNARTMRSHRCRQNAHRCPDCAREFLRWSELVVHRRLEHPTQYRCDQCDKQFSTKRNLNLHGRVHRKQQEAAAGKDGEDGEQQQQQQQQVEVLVYECPYPGCPRFYEHERNLHAHVRSKHESRKREELACPVADCGKVLATKQKLEQHRRLHLRASKARARASARKGRPQAGSSRAAAGTTATVVSEAAEPAVPAGEPSRPADVTTDSEVEGAGHMLEDLLDKHVQHLCSQLDTLRSNLAPM</sequence>
<name>Q7PRW6_ANOGA</name>
<feature type="compositionally biased region" description="Low complexity" evidence="6">
    <location>
        <begin position="355"/>
        <end position="382"/>
    </location>
</feature>
<evidence type="ECO:0000313" key="9">
    <source>
        <dbReference type="EnsemblMetazoa" id="AGAP000507-PA"/>
    </source>
</evidence>
<dbReference type="FunCoup" id="Q7PRW6">
    <property type="interactions" value="225"/>
</dbReference>
<feature type="region of interest" description="Disordered" evidence="6">
    <location>
        <begin position="331"/>
        <end position="393"/>
    </location>
</feature>
<evidence type="ECO:0000256" key="1">
    <source>
        <dbReference type="ARBA" id="ARBA00022723"/>
    </source>
</evidence>
<feature type="region of interest" description="Disordered" evidence="6">
    <location>
        <begin position="246"/>
        <end position="271"/>
    </location>
</feature>
<dbReference type="VEuPathDB" id="VectorBase:AGAP000507"/>
<keyword evidence="2" id="KW-0677">Repeat</keyword>
<evidence type="ECO:0000313" key="10">
    <source>
        <dbReference type="Proteomes" id="UP000007062"/>
    </source>
</evidence>
<dbReference type="PANTHER" id="PTHR24409:SF295">
    <property type="entry name" value="AZ2-RELATED"/>
    <property type="match status" value="1"/>
</dbReference>
<reference evidence="9" key="6">
    <citation type="submission" date="2020-05" db="UniProtKB">
        <authorList>
            <consortium name="EnsemblMetazoa"/>
        </authorList>
    </citation>
    <scope>IDENTIFICATION</scope>
    <source>
        <strain evidence="9">PEST</strain>
    </source>
</reference>
<dbReference type="EMBL" id="AAAB01008846">
    <property type="protein sequence ID" value="EAA06462.6"/>
    <property type="molecule type" value="Genomic_DNA"/>
</dbReference>
<dbReference type="Proteomes" id="UP000007062">
    <property type="component" value="Chromosome X"/>
</dbReference>
<dbReference type="eggNOG" id="KOG1721">
    <property type="taxonomic scope" value="Eukaryota"/>
</dbReference>
<feature type="domain" description="C2H2-type" evidence="7">
    <location>
        <begin position="312"/>
        <end position="341"/>
    </location>
</feature>
<keyword evidence="3 5" id="KW-0863">Zinc-finger</keyword>
<dbReference type="STRING" id="7165.Q7PRW6"/>
<feature type="domain" description="C2H2-type" evidence="7">
    <location>
        <begin position="200"/>
        <end position="228"/>
    </location>
</feature>
<reference evidence="8" key="4">
    <citation type="journal article" date="2007" name="Genome Biol.">
        <title>Update of the Anopheles gambiae PEST genome assembly.</title>
        <authorList>
            <person name="Sharakhova M.V."/>
            <person name="Hammond M.P."/>
            <person name="Lobo N.F."/>
            <person name="Krzywinski J."/>
            <person name="Unger M.F."/>
            <person name="Hillenmeyer M.E."/>
            <person name="Bruggner R.V."/>
            <person name="Birney E."/>
            <person name="Collins F.H."/>
        </authorList>
    </citation>
    <scope>NUCLEOTIDE SEQUENCE</scope>
    <source>
        <strain evidence="8">PEST</strain>
    </source>
</reference>
<evidence type="ECO:0000256" key="3">
    <source>
        <dbReference type="ARBA" id="ARBA00022771"/>
    </source>
</evidence>
<dbReference type="FunFam" id="3.30.160.60:FF:000100">
    <property type="entry name" value="Zinc finger 45-like"/>
    <property type="match status" value="1"/>
</dbReference>
<dbReference type="VEuPathDB" id="VectorBase:AGAMI1_011504"/>
<reference evidence="8 10" key="1">
    <citation type="journal article" date="2002" name="Science">
        <title>The genome sequence of the malaria mosquito Anopheles gambiae.</title>
        <authorList>
            <person name="Holt R.A."/>
            <person name="Subramanian G.M."/>
            <person name="Halpern A."/>
            <person name="Sutton G.G."/>
            <person name="Charlab R."/>
            <person name="Nusskern D.R."/>
            <person name="Wincker P."/>
            <person name="Clark A.G."/>
            <person name="Ribeiro J.M."/>
            <person name="Wides R."/>
            <person name="Salzberg S.L."/>
            <person name="Loftus B."/>
            <person name="Yandell M."/>
            <person name="Majoros W.H."/>
            <person name="Rusch D.B."/>
            <person name="Lai Z."/>
            <person name="Kraft C.L."/>
            <person name="Abril J.F."/>
            <person name="Anthouard V."/>
            <person name="Arensburger P."/>
            <person name="Atkinson P.W."/>
            <person name="Baden H."/>
            <person name="de Berardinis V."/>
            <person name="Baldwin D."/>
            <person name="Benes V."/>
            <person name="Biedler J."/>
            <person name="Blass C."/>
            <person name="Bolanos R."/>
            <person name="Boscus D."/>
            <person name="Barnstead M."/>
            <person name="Cai S."/>
            <person name="Center A."/>
            <person name="Chaturverdi K."/>
            <person name="Christophides G.K."/>
            <person name="Chrystal M.A."/>
            <person name="Clamp M."/>
            <person name="Cravchik A."/>
            <person name="Curwen V."/>
            <person name="Dana A."/>
            <person name="Delcher A."/>
            <person name="Dew I."/>
            <person name="Evans C.A."/>
            <person name="Flanigan M."/>
            <person name="Grundschober-Freimoser A."/>
            <person name="Friedli L."/>
            <person name="Gu Z."/>
            <person name="Guan P."/>
            <person name="Guigo R."/>
            <person name="Hillenmeyer M.E."/>
            <person name="Hladun S.L."/>
            <person name="Hogan J.R."/>
            <person name="Hong Y.S."/>
            <person name="Hoover J."/>
            <person name="Jaillon O."/>
            <person name="Ke Z."/>
            <person name="Kodira C."/>
            <person name="Kokoza E."/>
            <person name="Koutsos A."/>
            <person name="Letunic I."/>
            <person name="Levitsky A."/>
            <person name="Liang Y."/>
            <person name="Lin J.J."/>
            <person name="Lobo N.F."/>
            <person name="Lopez J.R."/>
            <person name="Malek J.A."/>
            <person name="McIntosh T.C."/>
            <person name="Meister S."/>
            <person name="Miller J."/>
            <person name="Mobarry C."/>
            <person name="Mongin E."/>
            <person name="Murphy S.D."/>
            <person name="O'Brochta D.A."/>
            <person name="Pfannkoch C."/>
            <person name="Qi R."/>
            <person name="Regier M.A."/>
            <person name="Remington K."/>
            <person name="Shao H."/>
            <person name="Sharakhova M.V."/>
            <person name="Sitter C.D."/>
            <person name="Shetty J."/>
            <person name="Smith T.J."/>
            <person name="Strong R."/>
            <person name="Sun J."/>
            <person name="Thomasova D."/>
            <person name="Ton L.Q."/>
            <person name="Topalis P."/>
            <person name="Tu Z."/>
            <person name="Unger M.F."/>
            <person name="Walenz B."/>
            <person name="Wang A."/>
            <person name="Wang J."/>
            <person name="Wang M."/>
            <person name="Wang X."/>
            <person name="Woodford K.J."/>
            <person name="Wortman J.R."/>
            <person name="Wu M."/>
            <person name="Yao A."/>
            <person name="Zdobnov E.M."/>
            <person name="Zhang H."/>
            <person name="Zhao Q."/>
            <person name="Zhao S."/>
            <person name="Zhu S.C."/>
            <person name="Zhimulev I."/>
            <person name="Coluzzi M."/>
            <person name="della Torre A."/>
            <person name="Roth C.W."/>
            <person name="Louis C."/>
            <person name="Kalush F."/>
            <person name="Mural R.J."/>
            <person name="Myers E.W."/>
            <person name="Adams M.D."/>
            <person name="Smith H.O."/>
            <person name="Broder S."/>
            <person name="Gardner M.J."/>
            <person name="Fraser C.M."/>
            <person name="Birney E."/>
            <person name="Bork P."/>
            <person name="Brey P.T."/>
            <person name="Venter J.C."/>
            <person name="Weissenbach J."/>
            <person name="Kafatos F.C."/>
            <person name="Collins F.H."/>
            <person name="Hoffman S.L."/>
        </authorList>
    </citation>
    <scope>NUCLEOTIDE SEQUENCE [LARGE SCALE GENOMIC DNA]</scope>
    <source>
        <strain evidence="8 10">PEST</strain>
    </source>
</reference>
<dbReference type="PANTHER" id="PTHR24409">
    <property type="entry name" value="ZINC FINGER PROTEIN 142"/>
    <property type="match status" value="1"/>
</dbReference>
<feature type="compositionally biased region" description="Basic and acidic residues" evidence="6">
    <location>
        <begin position="251"/>
        <end position="261"/>
    </location>
</feature>
<dbReference type="InterPro" id="IPR013087">
    <property type="entry name" value="Znf_C2H2_type"/>
</dbReference>
<feature type="domain" description="C2H2-type" evidence="7">
    <location>
        <begin position="147"/>
        <end position="174"/>
    </location>
</feature>
<gene>
    <name evidence="9" type="primary">1271734</name>
    <name evidence="8" type="ORF">AgaP_AGAP000507</name>
</gene>
<dbReference type="SUPFAM" id="SSF57667">
    <property type="entry name" value="beta-beta-alpha zinc fingers"/>
    <property type="match status" value="4"/>
</dbReference>
<protein>
    <submittedName>
        <fullName evidence="8">AGAP000507-PA</fullName>
    </submittedName>
</protein>
<keyword evidence="1" id="KW-0479">Metal-binding</keyword>
<dbReference type="InterPro" id="IPR036236">
    <property type="entry name" value="Znf_C2H2_sf"/>
</dbReference>
<keyword evidence="10" id="KW-1185">Reference proteome</keyword>
<feature type="domain" description="C2H2-type" evidence="7">
    <location>
        <begin position="80"/>
        <end position="105"/>
    </location>
</feature>
<dbReference type="PROSITE" id="PS50157">
    <property type="entry name" value="ZINC_FINGER_C2H2_2"/>
    <property type="match status" value="9"/>
</dbReference>
<dbReference type="Gene3D" id="3.30.160.60">
    <property type="entry name" value="Classic Zinc Finger"/>
    <property type="match status" value="5"/>
</dbReference>
<feature type="domain" description="C2H2-type" evidence="7">
    <location>
        <begin position="175"/>
        <end position="200"/>
    </location>
</feature>
<accession>Q7PRW6</accession>
<proteinExistence type="predicted"/>
<evidence type="ECO:0000256" key="4">
    <source>
        <dbReference type="ARBA" id="ARBA00022833"/>
    </source>
</evidence>
<evidence type="ECO:0000256" key="5">
    <source>
        <dbReference type="PROSITE-ProRule" id="PRU00042"/>
    </source>
</evidence>
<dbReference type="AlphaFoldDB" id="Q7PRW6"/>
<reference evidence="8" key="5">
    <citation type="submission" date="2011-05" db="EMBL/GenBank/DDBJ databases">
        <authorList>
            <consortium name="VectorBase"/>
        </authorList>
    </citation>
    <scope>NUCLEOTIDE SEQUENCE</scope>
    <source>
        <strain evidence="8">PEST</strain>
    </source>
</reference>
<feature type="region of interest" description="Disordered" evidence="6">
    <location>
        <begin position="1"/>
        <end position="20"/>
    </location>
</feature>
<dbReference type="PaxDb" id="7165-AGAP000507-PA"/>
<dbReference type="Pfam" id="PF00096">
    <property type="entry name" value="zf-C2H2"/>
    <property type="match status" value="3"/>
</dbReference>
<reference evidence="8 9" key="3">
    <citation type="journal article" date="2004" name="Trends Parasitol.">
        <title>The Anopheles gambiae genome: an update.</title>
        <authorList>
            <person name="Mongin E."/>
            <person name="Louis C."/>
            <person name="Holt R.A."/>
            <person name="Birney E."/>
            <person name="Collins F.H."/>
        </authorList>
    </citation>
    <scope>NUCLEOTIDE SEQUENCE</scope>
    <source>
        <strain evidence="8 9">PEST</strain>
    </source>
</reference>
<feature type="domain" description="C2H2-type" evidence="7">
    <location>
        <begin position="227"/>
        <end position="254"/>
    </location>
</feature>
<dbReference type="GO" id="GO:0006357">
    <property type="term" value="P:regulation of transcription by RNA polymerase II"/>
    <property type="evidence" value="ECO:0000318"/>
    <property type="project" value="GO_Central"/>
</dbReference>
<evidence type="ECO:0000259" key="7">
    <source>
        <dbReference type="PROSITE" id="PS50157"/>
    </source>
</evidence>
<dbReference type="PROSITE" id="PS00028">
    <property type="entry name" value="ZINC_FINGER_C2H2_1"/>
    <property type="match status" value="8"/>
</dbReference>
<organism evidence="8">
    <name type="scientific">Anopheles gambiae</name>
    <name type="common">African malaria mosquito</name>
    <dbReference type="NCBI Taxonomy" id="7165"/>
    <lineage>
        <taxon>Eukaryota</taxon>
        <taxon>Metazoa</taxon>
        <taxon>Ecdysozoa</taxon>
        <taxon>Arthropoda</taxon>
        <taxon>Hexapoda</taxon>
        <taxon>Insecta</taxon>
        <taxon>Pterygota</taxon>
        <taxon>Neoptera</taxon>
        <taxon>Endopterygota</taxon>
        <taxon>Diptera</taxon>
        <taxon>Nematocera</taxon>
        <taxon>Culicoidea</taxon>
        <taxon>Culicidae</taxon>
        <taxon>Anophelinae</taxon>
        <taxon>Anopheles</taxon>
    </lineage>
</organism>
<dbReference type="GO" id="GO:0000981">
    <property type="term" value="F:DNA-binding transcription factor activity, RNA polymerase II-specific"/>
    <property type="evidence" value="ECO:0000318"/>
    <property type="project" value="GO_Central"/>
</dbReference>
<dbReference type="GO" id="GO:0008270">
    <property type="term" value="F:zinc ion binding"/>
    <property type="evidence" value="ECO:0007669"/>
    <property type="project" value="UniProtKB-KW"/>
</dbReference>
<keyword evidence="4" id="KW-0862">Zinc</keyword>
<evidence type="ECO:0000256" key="2">
    <source>
        <dbReference type="ARBA" id="ARBA00022737"/>
    </source>
</evidence>
<feature type="domain" description="C2H2-type" evidence="7">
    <location>
        <begin position="116"/>
        <end position="146"/>
    </location>
</feature>
<dbReference type="HOGENOM" id="CLU_644399_0_0_1"/>
<feature type="domain" description="C2H2-type" evidence="7">
    <location>
        <begin position="52"/>
        <end position="79"/>
    </location>
</feature>
<dbReference type="KEGG" id="aga:1271734"/>
<evidence type="ECO:0000313" key="8">
    <source>
        <dbReference type="EMBL" id="EAA06462.6"/>
    </source>
</evidence>
<feature type="domain" description="C2H2-type" evidence="7">
    <location>
        <begin position="279"/>
        <end position="309"/>
    </location>
</feature>
<dbReference type="SMART" id="SM00355">
    <property type="entry name" value="ZnF_C2H2"/>
    <property type="match status" value="9"/>
</dbReference>
<evidence type="ECO:0000256" key="6">
    <source>
        <dbReference type="SAM" id="MobiDB-lite"/>
    </source>
</evidence>
<dbReference type="OMA" id="AMKRHYQ"/>